<protein>
    <submittedName>
        <fullName evidence="1">Uncharacterized protein</fullName>
    </submittedName>
</protein>
<sequence length="359" mass="39475">MESLRNMVNSGLSSVISLVVTQKPQEVLVSDLQAACVPVTVDACRTCANPCDVGHQEYPRMFMTDTISEMRGTIRPYMRQVVISTGKADWVREVTDENGSLAHLLPRVVSAATVGSSPKQPNTTYPPAESTTRVDILNSSHRSEDDGNHRVLVFPDYKVVMHVSPNANGAQELYRNAVSPSVGRIGAGSVTETGNVSSYPLRYACVILLCSHKRRDYRCHISAPLLEASFCHALEGENWIVHYDLEDEDCMGLSLEDLEGTEKERDNFMADKLREASEGTAHDQKMALILKISHIGGHKFAGNVIIYTPQGTGVWYGRVSPHEVPAVVKHTILEGKILPLLLRGGVNLNRGQGQSLLDW</sequence>
<gene>
    <name evidence="1" type="ORF">M408DRAFT_333693</name>
</gene>
<name>A0A0C2W3G9_SERVB</name>
<keyword evidence="2" id="KW-1185">Reference proteome</keyword>
<reference evidence="1 2" key="1">
    <citation type="submission" date="2014-04" db="EMBL/GenBank/DDBJ databases">
        <authorList>
            <consortium name="DOE Joint Genome Institute"/>
            <person name="Kuo A."/>
            <person name="Zuccaro A."/>
            <person name="Kohler A."/>
            <person name="Nagy L.G."/>
            <person name="Floudas D."/>
            <person name="Copeland A."/>
            <person name="Barry K.W."/>
            <person name="Cichocki N."/>
            <person name="Veneault-Fourrey C."/>
            <person name="LaButti K."/>
            <person name="Lindquist E.A."/>
            <person name="Lipzen A."/>
            <person name="Lundell T."/>
            <person name="Morin E."/>
            <person name="Murat C."/>
            <person name="Sun H."/>
            <person name="Tunlid A."/>
            <person name="Henrissat B."/>
            <person name="Grigoriev I.V."/>
            <person name="Hibbett D.S."/>
            <person name="Martin F."/>
            <person name="Nordberg H.P."/>
            <person name="Cantor M.N."/>
            <person name="Hua S.X."/>
        </authorList>
    </citation>
    <scope>NUCLEOTIDE SEQUENCE [LARGE SCALE GENOMIC DNA]</scope>
    <source>
        <strain evidence="1 2">MAFF 305830</strain>
    </source>
</reference>
<dbReference type="InterPro" id="IPR009737">
    <property type="entry name" value="Aim32/Apd1-like"/>
</dbReference>
<organism evidence="1 2">
    <name type="scientific">Serendipita vermifera MAFF 305830</name>
    <dbReference type="NCBI Taxonomy" id="933852"/>
    <lineage>
        <taxon>Eukaryota</taxon>
        <taxon>Fungi</taxon>
        <taxon>Dikarya</taxon>
        <taxon>Basidiomycota</taxon>
        <taxon>Agaricomycotina</taxon>
        <taxon>Agaricomycetes</taxon>
        <taxon>Sebacinales</taxon>
        <taxon>Serendipitaceae</taxon>
        <taxon>Serendipita</taxon>
    </lineage>
</organism>
<dbReference type="Pfam" id="PF06999">
    <property type="entry name" value="Suc_Fer-like"/>
    <property type="match status" value="1"/>
</dbReference>
<dbReference type="Gene3D" id="3.40.30.10">
    <property type="entry name" value="Glutaredoxin"/>
    <property type="match status" value="1"/>
</dbReference>
<accession>A0A0C2W3G9</accession>
<dbReference type="AlphaFoldDB" id="A0A0C2W3G9"/>
<dbReference type="InterPro" id="IPR036249">
    <property type="entry name" value="Thioredoxin-like_sf"/>
</dbReference>
<evidence type="ECO:0000313" key="1">
    <source>
        <dbReference type="EMBL" id="KIM21023.1"/>
    </source>
</evidence>
<dbReference type="HOGENOM" id="CLU_048934_1_0_1"/>
<dbReference type="PANTHER" id="PTHR31902">
    <property type="entry name" value="ACTIN PATCHES DISTAL PROTEIN 1"/>
    <property type="match status" value="1"/>
</dbReference>
<dbReference type="STRING" id="933852.A0A0C2W3G9"/>
<dbReference type="CDD" id="cd03062">
    <property type="entry name" value="TRX_Fd_Sucrase"/>
    <property type="match status" value="1"/>
</dbReference>
<dbReference type="SUPFAM" id="SSF52833">
    <property type="entry name" value="Thioredoxin-like"/>
    <property type="match status" value="1"/>
</dbReference>
<evidence type="ECO:0000313" key="2">
    <source>
        <dbReference type="Proteomes" id="UP000054097"/>
    </source>
</evidence>
<dbReference type="EMBL" id="KN824396">
    <property type="protein sequence ID" value="KIM21023.1"/>
    <property type="molecule type" value="Genomic_DNA"/>
</dbReference>
<dbReference type="PANTHER" id="PTHR31902:SF14">
    <property type="entry name" value="ACTIN PATCHES DISTAL PROTEIN 1"/>
    <property type="match status" value="1"/>
</dbReference>
<dbReference type="Proteomes" id="UP000054097">
    <property type="component" value="Unassembled WGS sequence"/>
</dbReference>
<dbReference type="OrthoDB" id="10253744at2759"/>
<proteinExistence type="predicted"/>
<reference evidence="2" key="2">
    <citation type="submission" date="2015-01" db="EMBL/GenBank/DDBJ databases">
        <title>Evolutionary Origins and Diversification of the Mycorrhizal Mutualists.</title>
        <authorList>
            <consortium name="DOE Joint Genome Institute"/>
            <consortium name="Mycorrhizal Genomics Consortium"/>
            <person name="Kohler A."/>
            <person name="Kuo A."/>
            <person name="Nagy L.G."/>
            <person name="Floudas D."/>
            <person name="Copeland A."/>
            <person name="Barry K.W."/>
            <person name="Cichocki N."/>
            <person name="Veneault-Fourrey C."/>
            <person name="LaButti K."/>
            <person name="Lindquist E.A."/>
            <person name="Lipzen A."/>
            <person name="Lundell T."/>
            <person name="Morin E."/>
            <person name="Murat C."/>
            <person name="Riley R."/>
            <person name="Ohm R."/>
            <person name="Sun H."/>
            <person name="Tunlid A."/>
            <person name="Henrissat B."/>
            <person name="Grigoriev I.V."/>
            <person name="Hibbett D.S."/>
            <person name="Martin F."/>
        </authorList>
    </citation>
    <scope>NUCLEOTIDE SEQUENCE [LARGE SCALE GENOMIC DNA]</scope>
    <source>
        <strain evidence="2">MAFF 305830</strain>
    </source>
</reference>